<dbReference type="AlphaFoldDB" id="A0A517ZFE3"/>
<proteinExistence type="predicted"/>
<gene>
    <name evidence="1" type="ORF">Mal4_55720</name>
</gene>
<sequence length="171" mass="19299">MSGQSPRVIPLDDAHEILGTFGIGPDNRSYQRWRRDDGIERHDLETILADSPHYLAVDWRSSLDELRDLICDQLEAVDVPVEFELHGEDGNKGTIHVGEQSLAVRYVASEEDDFDDVIRAINRLVAPRAAYRKLRSCEGTDGWAYVLATRETWRDLDAAAGAVTDMMFEPL</sequence>
<accession>A0A517ZFE3</accession>
<keyword evidence="2" id="KW-1185">Reference proteome</keyword>
<reference evidence="1 2" key="1">
    <citation type="submission" date="2019-02" db="EMBL/GenBank/DDBJ databases">
        <title>Deep-cultivation of Planctomycetes and their phenomic and genomic characterization uncovers novel biology.</title>
        <authorList>
            <person name="Wiegand S."/>
            <person name="Jogler M."/>
            <person name="Boedeker C."/>
            <person name="Pinto D."/>
            <person name="Vollmers J."/>
            <person name="Rivas-Marin E."/>
            <person name="Kohn T."/>
            <person name="Peeters S.H."/>
            <person name="Heuer A."/>
            <person name="Rast P."/>
            <person name="Oberbeckmann S."/>
            <person name="Bunk B."/>
            <person name="Jeske O."/>
            <person name="Meyerdierks A."/>
            <person name="Storesund J.E."/>
            <person name="Kallscheuer N."/>
            <person name="Luecker S."/>
            <person name="Lage O.M."/>
            <person name="Pohl T."/>
            <person name="Merkel B.J."/>
            <person name="Hornburger P."/>
            <person name="Mueller R.-W."/>
            <person name="Bruemmer F."/>
            <person name="Labrenz M."/>
            <person name="Spormann A.M."/>
            <person name="Op den Camp H."/>
            <person name="Overmann J."/>
            <person name="Amann R."/>
            <person name="Jetten M.S.M."/>
            <person name="Mascher T."/>
            <person name="Medema M.H."/>
            <person name="Devos D.P."/>
            <person name="Kaster A.-K."/>
            <person name="Ovreas L."/>
            <person name="Rohde M."/>
            <person name="Galperin M.Y."/>
            <person name="Jogler C."/>
        </authorList>
    </citation>
    <scope>NUCLEOTIDE SEQUENCE [LARGE SCALE GENOMIC DNA]</scope>
    <source>
        <strain evidence="1 2">Mal4</strain>
    </source>
</reference>
<protein>
    <submittedName>
        <fullName evidence="1">Uncharacterized protein</fullName>
    </submittedName>
</protein>
<dbReference type="KEGG" id="mri:Mal4_55720"/>
<evidence type="ECO:0000313" key="1">
    <source>
        <dbReference type="EMBL" id="QDU41207.1"/>
    </source>
</evidence>
<dbReference type="EMBL" id="CP036275">
    <property type="protein sequence ID" value="QDU41207.1"/>
    <property type="molecule type" value="Genomic_DNA"/>
</dbReference>
<evidence type="ECO:0000313" key="2">
    <source>
        <dbReference type="Proteomes" id="UP000320496"/>
    </source>
</evidence>
<dbReference type="RefSeq" id="WP_145372405.1">
    <property type="nucleotide sequence ID" value="NZ_CP036275.1"/>
</dbReference>
<organism evidence="1 2">
    <name type="scientific">Maioricimonas rarisocia</name>
    <dbReference type="NCBI Taxonomy" id="2528026"/>
    <lineage>
        <taxon>Bacteria</taxon>
        <taxon>Pseudomonadati</taxon>
        <taxon>Planctomycetota</taxon>
        <taxon>Planctomycetia</taxon>
        <taxon>Planctomycetales</taxon>
        <taxon>Planctomycetaceae</taxon>
        <taxon>Maioricimonas</taxon>
    </lineage>
</organism>
<dbReference type="OrthoDB" id="287099at2"/>
<name>A0A517ZFE3_9PLAN</name>
<dbReference type="Proteomes" id="UP000320496">
    <property type="component" value="Chromosome"/>
</dbReference>